<accession>A0AAD4YH66</accession>
<gene>
    <name evidence="7" type="ORF">MG293_000128</name>
</gene>
<evidence type="ECO:0000313" key="8">
    <source>
        <dbReference type="Proteomes" id="UP001214576"/>
    </source>
</evidence>
<proteinExistence type="inferred from homology"/>
<evidence type="ECO:0000256" key="4">
    <source>
        <dbReference type="ARBA" id="ARBA00035278"/>
    </source>
</evidence>
<dbReference type="Proteomes" id="UP001214576">
    <property type="component" value="Unassembled WGS sequence"/>
</dbReference>
<keyword evidence="8" id="KW-1185">Reference proteome</keyword>
<dbReference type="InterPro" id="IPR001377">
    <property type="entry name" value="Ribosomal_eS6"/>
</dbReference>
<dbReference type="GO" id="GO:0006412">
    <property type="term" value="P:translation"/>
    <property type="evidence" value="ECO:0007669"/>
    <property type="project" value="InterPro"/>
</dbReference>
<dbReference type="AlphaFoldDB" id="A0AAD4YH66"/>
<dbReference type="Pfam" id="PF01092">
    <property type="entry name" value="Ribosomal_S6e"/>
    <property type="match status" value="1"/>
</dbReference>
<dbReference type="GO" id="GO:0005840">
    <property type="term" value="C:ribosome"/>
    <property type="evidence" value="ECO:0007669"/>
    <property type="project" value="UniProtKB-KW"/>
</dbReference>
<evidence type="ECO:0000256" key="2">
    <source>
        <dbReference type="ARBA" id="ARBA00022980"/>
    </source>
</evidence>
<organism evidence="7 8">
    <name type="scientific">Ovis ammon polii</name>
    <dbReference type="NCBI Taxonomy" id="230172"/>
    <lineage>
        <taxon>Eukaryota</taxon>
        <taxon>Metazoa</taxon>
        <taxon>Chordata</taxon>
        <taxon>Craniata</taxon>
        <taxon>Vertebrata</taxon>
        <taxon>Euteleostomi</taxon>
        <taxon>Mammalia</taxon>
        <taxon>Eutheria</taxon>
        <taxon>Laurasiatheria</taxon>
        <taxon>Artiodactyla</taxon>
        <taxon>Ruminantia</taxon>
        <taxon>Pecora</taxon>
        <taxon>Bovidae</taxon>
        <taxon>Caprinae</taxon>
        <taxon>Ovis</taxon>
    </lineage>
</organism>
<evidence type="ECO:0000256" key="1">
    <source>
        <dbReference type="ARBA" id="ARBA00009312"/>
    </source>
</evidence>
<dbReference type="SMART" id="SM01405">
    <property type="entry name" value="Ribosomal_S6e"/>
    <property type="match status" value="1"/>
</dbReference>
<sequence>MVRSGMARQTGGNVLVVNPKLSLGSPSSEVWAAASLTQKLTPPTLTKLDAPVAGLFLHTPDGPTQIPTRQQKCQESLQEGSPSGDLRTQPVTPEAQPVSPPPAPEKDLPAPEMSPLTEPSPSPAWCGPQASGQLSVGQRPRRTGERKHKSVRGCTVHANLSVLNLVIVKKGEKDIPGLTDTTVPRHLGPKRADRIRKLFNLSKDDVHQYVVKSP</sequence>
<name>A0AAD4YH66_OVIAM</name>
<dbReference type="EMBL" id="JAKZEL010000001">
    <property type="protein sequence ID" value="KAI4547798.1"/>
    <property type="molecule type" value="Genomic_DNA"/>
</dbReference>
<feature type="region of interest" description="Disordered" evidence="6">
    <location>
        <begin position="56"/>
        <end position="151"/>
    </location>
</feature>
<keyword evidence="3" id="KW-0687">Ribonucleoprotein</keyword>
<comment type="caution">
    <text evidence="7">The sequence shown here is derived from an EMBL/GenBank/DDBJ whole genome shotgun (WGS) entry which is preliminary data.</text>
</comment>
<protein>
    <recommendedName>
        <fullName evidence="4">Small ribosomal subunit protein eS6</fullName>
    </recommendedName>
    <alternativeName>
        <fullName evidence="5">40S ribosomal protein S6</fullName>
    </alternativeName>
</protein>
<comment type="similarity">
    <text evidence="1">Belongs to the eukaryotic ribosomal protein eS6 family.</text>
</comment>
<evidence type="ECO:0000256" key="6">
    <source>
        <dbReference type="SAM" id="MobiDB-lite"/>
    </source>
</evidence>
<evidence type="ECO:0000256" key="5">
    <source>
        <dbReference type="ARBA" id="ARBA00035403"/>
    </source>
</evidence>
<dbReference type="Gene3D" id="1.20.5.2650">
    <property type="match status" value="1"/>
</dbReference>
<feature type="compositionally biased region" description="Polar residues" evidence="6">
    <location>
        <begin position="65"/>
        <end position="81"/>
    </location>
</feature>
<evidence type="ECO:0000313" key="7">
    <source>
        <dbReference type="EMBL" id="KAI4547798.1"/>
    </source>
</evidence>
<dbReference type="GO" id="GO:0003735">
    <property type="term" value="F:structural constituent of ribosome"/>
    <property type="evidence" value="ECO:0007669"/>
    <property type="project" value="InterPro"/>
</dbReference>
<evidence type="ECO:0000256" key="3">
    <source>
        <dbReference type="ARBA" id="ARBA00023274"/>
    </source>
</evidence>
<dbReference type="GO" id="GO:1990904">
    <property type="term" value="C:ribonucleoprotein complex"/>
    <property type="evidence" value="ECO:0007669"/>
    <property type="project" value="UniProtKB-KW"/>
</dbReference>
<keyword evidence="2" id="KW-0689">Ribosomal protein</keyword>
<feature type="compositionally biased region" description="Basic residues" evidence="6">
    <location>
        <begin position="139"/>
        <end position="151"/>
    </location>
</feature>
<dbReference type="PANTHER" id="PTHR11502">
    <property type="entry name" value="40S RIBOSOMAL PROTEIN S6"/>
    <property type="match status" value="1"/>
</dbReference>
<reference evidence="7" key="1">
    <citation type="submission" date="2022-03" db="EMBL/GenBank/DDBJ databases">
        <title>Genomic analyses of argali, domestic sheep and their hybrids provide insights into chromosomal evolution, heterosis and genetic basis of agronomic traits.</title>
        <authorList>
            <person name="Li M."/>
        </authorList>
    </citation>
    <scope>NUCLEOTIDE SEQUENCE</scope>
    <source>
        <strain evidence="7">CAU-MHL-2022a</strain>
        <tissue evidence="7">Skin</tissue>
    </source>
</reference>